<evidence type="ECO:0000313" key="7">
    <source>
        <dbReference type="EMBL" id="QIA08943.1"/>
    </source>
</evidence>
<dbReference type="KEGG" id="drc:G0Q07_15015"/>
<sequence>MEFSFSKLIGEVKFIIVNPKGFWVEQKETADDQKLWLTYLLPIALAGAVAVFIGEFFQRSDFFVQFPLFKASREVLLFVLQYFISVFFTKELMKTFGTEKNVDVARKLVVYSMTPMLLVSVITGLFPFLYVVDIIGMYSFYLFWIGAKELLTFPDGKEHSYILITIVVNFFIFSFLSIFLSKLLLSF</sequence>
<keyword evidence="8" id="KW-1185">Reference proteome</keyword>
<evidence type="ECO:0000256" key="2">
    <source>
        <dbReference type="ARBA" id="ARBA00022692"/>
    </source>
</evidence>
<evidence type="ECO:0000259" key="6">
    <source>
        <dbReference type="Pfam" id="PF04893"/>
    </source>
</evidence>
<name>A0A6C0RHD2_9BACT</name>
<keyword evidence="2 5" id="KW-0812">Transmembrane</keyword>
<evidence type="ECO:0000256" key="1">
    <source>
        <dbReference type="ARBA" id="ARBA00004141"/>
    </source>
</evidence>
<evidence type="ECO:0000313" key="8">
    <source>
        <dbReference type="Proteomes" id="UP000474630"/>
    </source>
</evidence>
<dbReference type="AlphaFoldDB" id="A0A6C0RHD2"/>
<evidence type="ECO:0000256" key="4">
    <source>
        <dbReference type="ARBA" id="ARBA00023136"/>
    </source>
</evidence>
<feature type="transmembrane region" description="Helical" evidence="5">
    <location>
        <begin position="69"/>
        <end position="88"/>
    </location>
</feature>
<dbReference type="Pfam" id="PF04893">
    <property type="entry name" value="Yip1"/>
    <property type="match status" value="1"/>
</dbReference>
<feature type="domain" description="Yip1" evidence="6">
    <location>
        <begin position="15"/>
        <end position="175"/>
    </location>
</feature>
<proteinExistence type="predicted"/>
<gene>
    <name evidence="7" type="ORF">G0Q07_15015</name>
</gene>
<comment type="subcellular location">
    <subcellularLocation>
        <location evidence="1">Membrane</location>
        <topology evidence="1">Multi-pass membrane protein</topology>
    </subcellularLocation>
</comment>
<dbReference type="InterPro" id="IPR006977">
    <property type="entry name" value="Yip1_dom"/>
</dbReference>
<feature type="transmembrane region" description="Helical" evidence="5">
    <location>
        <begin position="36"/>
        <end position="57"/>
    </location>
</feature>
<feature type="transmembrane region" description="Helical" evidence="5">
    <location>
        <begin position="108"/>
        <end position="141"/>
    </location>
</feature>
<keyword evidence="3 5" id="KW-1133">Transmembrane helix</keyword>
<dbReference type="RefSeq" id="WP_163347603.1">
    <property type="nucleotide sequence ID" value="NZ_CP048409.1"/>
</dbReference>
<dbReference type="EMBL" id="CP048409">
    <property type="protein sequence ID" value="QIA08943.1"/>
    <property type="molecule type" value="Genomic_DNA"/>
</dbReference>
<evidence type="ECO:0000256" key="3">
    <source>
        <dbReference type="ARBA" id="ARBA00022989"/>
    </source>
</evidence>
<reference evidence="7 8" key="1">
    <citation type="submission" date="2020-02" db="EMBL/GenBank/DDBJ databases">
        <title>Genome sequencing for Draconibacterium sp. strain M1.</title>
        <authorList>
            <person name="Park S.-J."/>
        </authorList>
    </citation>
    <scope>NUCLEOTIDE SEQUENCE [LARGE SCALE GENOMIC DNA]</scope>
    <source>
        <strain evidence="7 8">M1</strain>
    </source>
</reference>
<feature type="transmembrane region" description="Helical" evidence="5">
    <location>
        <begin position="161"/>
        <end position="185"/>
    </location>
</feature>
<accession>A0A6C0RHD2</accession>
<keyword evidence="4 5" id="KW-0472">Membrane</keyword>
<evidence type="ECO:0000256" key="5">
    <source>
        <dbReference type="SAM" id="Phobius"/>
    </source>
</evidence>
<protein>
    <submittedName>
        <fullName evidence="7">YIP1 family protein</fullName>
    </submittedName>
</protein>
<dbReference type="Proteomes" id="UP000474630">
    <property type="component" value="Chromosome"/>
</dbReference>
<dbReference type="GO" id="GO:0016020">
    <property type="term" value="C:membrane"/>
    <property type="evidence" value="ECO:0007669"/>
    <property type="project" value="UniProtKB-SubCell"/>
</dbReference>
<organism evidence="7 8">
    <name type="scientific">Draconibacterium halophilum</name>
    <dbReference type="NCBI Taxonomy" id="2706887"/>
    <lineage>
        <taxon>Bacteria</taxon>
        <taxon>Pseudomonadati</taxon>
        <taxon>Bacteroidota</taxon>
        <taxon>Bacteroidia</taxon>
        <taxon>Marinilabiliales</taxon>
        <taxon>Prolixibacteraceae</taxon>
        <taxon>Draconibacterium</taxon>
    </lineage>
</organism>